<dbReference type="InParanoid" id="A0A2P5I9S2"/>
<evidence type="ECO:0000313" key="2">
    <source>
        <dbReference type="Proteomes" id="UP000094444"/>
    </source>
</evidence>
<gene>
    <name evidence="1" type="ORF">DHEL01_v202342</name>
</gene>
<keyword evidence="2" id="KW-1185">Reference proteome</keyword>
<evidence type="ECO:0000313" key="1">
    <source>
        <dbReference type="EMBL" id="POS79252.1"/>
    </source>
</evidence>
<organism evidence="1 2">
    <name type="scientific">Diaporthe helianthi</name>
    <dbReference type="NCBI Taxonomy" id="158607"/>
    <lineage>
        <taxon>Eukaryota</taxon>
        <taxon>Fungi</taxon>
        <taxon>Dikarya</taxon>
        <taxon>Ascomycota</taxon>
        <taxon>Pezizomycotina</taxon>
        <taxon>Sordariomycetes</taxon>
        <taxon>Sordariomycetidae</taxon>
        <taxon>Diaporthales</taxon>
        <taxon>Diaporthaceae</taxon>
        <taxon>Diaporthe</taxon>
    </lineage>
</organism>
<dbReference type="AlphaFoldDB" id="A0A2P5I9S2"/>
<proteinExistence type="predicted"/>
<protein>
    <recommendedName>
        <fullName evidence="3">F-box domain-containing protein</fullName>
    </recommendedName>
</protein>
<comment type="caution">
    <text evidence="1">The sequence shown here is derived from an EMBL/GenBank/DDBJ whole genome shotgun (WGS) entry which is preliminary data.</text>
</comment>
<dbReference type="EMBL" id="MAVT02000127">
    <property type="protein sequence ID" value="POS79252.1"/>
    <property type="molecule type" value="Genomic_DNA"/>
</dbReference>
<dbReference type="Proteomes" id="UP000094444">
    <property type="component" value="Unassembled WGS sequence"/>
</dbReference>
<reference evidence="1" key="1">
    <citation type="submission" date="2017-09" db="EMBL/GenBank/DDBJ databases">
        <title>Polyketide synthases of a Diaporthe helianthi virulent isolate.</title>
        <authorList>
            <person name="Baroncelli R."/>
        </authorList>
    </citation>
    <scope>NUCLEOTIDE SEQUENCE [LARGE SCALE GENOMIC DNA]</scope>
    <source>
        <strain evidence="1">7/96</strain>
    </source>
</reference>
<sequence>MSELRNTKHGLLQTPVELLQQILASLPEPRSLVSAIRTSRLLYLSFKQHEQHIISSVLINCFGTGGVLREAELTLDCTPPVPRTDPRESQVDPIACVERFFGADLEGSHCRRSRWTLRDAWEIHSFHADVVVPLMDRLVQASSDPESCAVSAGLNQSLKTRPISNMETERICRALYRFEMFRRLYGWFDLSARSHDGNLLQLCFAFCLKFAPWELVQMGCINDFLGQQVAPVFNDVARHDITWGHANVDFNTRAAHETIQHILSLGLREILTIARLQDTNYQEREALLDPDNHIPAKNGGFFNAALFVMNFYAQPSDGADLLYKTISSAKPFYGDADPGPETMWRLSCPQDGSSLALFEEHDWIFRRWGYVLWDHERLCDLARQGVIRLSPPWEPAVSPQLEYSTTTEQEQEVSWRARSSLYVRGGRGWWAEGDESRVRWGVRLPSREEQRMERELELELKGEESLPGENEALLA</sequence>
<accession>A0A2P5I9S2</accession>
<evidence type="ECO:0008006" key="3">
    <source>
        <dbReference type="Google" id="ProtNLM"/>
    </source>
</evidence>
<name>A0A2P5I9S2_DIAHE</name>
<dbReference type="OrthoDB" id="5304511at2759"/>